<dbReference type="Pfam" id="PF13338">
    <property type="entry name" value="AbiEi_4"/>
    <property type="match status" value="1"/>
</dbReference>
<accession>A0ABQ5V874</accession>
<evidence type="ECO:0000313" key="3">
    <source>
        <dbReference type="Proteomes" id="UP001161391"/>
    </source>
</evidence>
<dbReference type="SUPFAM" id="SSF52540">
    <property type="entry name" value="P-loop containing nucleoside triphosphate hydrolases"/>
    <property type="match status" value="1"/>
</dbReference>
<dbReference type="Proteomes" id="UP001161391">
    <property type="component" value="Unassembled WGS sequence"/>
</dbReference>
<reference evidence="2" key="2">
    <citation type="submission" date="2023-01" db="EMBL/GenBank/DDBJ databases">
        <title>Draft genome sequence of Algimonas ampicilliniresistens strain NBRC 108219.</title>
        <authorList>
            <person name="Sun Q."/>
            <person name="Mori K."/>
        </authorList>
    </citation>
    <scope>NUCLEOTIDE SEQUENCE</scope>
    <source>
        <strain evidence="2">NBRC 108219</strain>
    </source>
</reference>
<feature type="domain" description="AbiEi antitoxin N-terminal" evidence="1">
    <location>
        <begin position="314"/>
        <end position="352"/>
    </location>
</feature>
<dbReference type="Pfam" id="PF13481">
    <property type="entry name" value="AAA_25"/>
    <property type="match status" value="1"/>
</dbReference>
<keyword evidence="3" id="KW-1185">Reference proteome</keyword>
<proteinExistence type="predicted"/>
<gene>
    <name evidence="2" type="ORF">GCM10007853_08080</name>
</gene>
<organism evidence="2 3">
    <name type="scientific">Algimonas ampicilliniresistens</name>
    <dbReference type="NCBI Taxonomy" id="1298735"/>
    <lineage>
        <taxon>Bacteria</taxon>
        <taxon>Pseudomonadati</taxon>
        <taxon>Pseudomonadota</taxon>
        <taxon>Alphaproteobacteria</taxon>
        <taxon>Maricaulales</taxon>
        <taxon>Robiginitomaculaceae</taxon>
        <taxon>Algimonas</taxon>
    </lineage>
</organism>
<name>A0ABQ5V874_9PROT</name>
<dbReference type="RefSeq" id="WP_284387818.1">
    <property type="nucleotide sequence ID" value="NZ_BSNK01000001.1"/>
</dbReference>
<dbReference type="EMBL" id="BSNK01000001">
    <property type="protein sequence ID" value="GLQ22934.1"/>
    <property type="molecule type" value="Genomic_DNA"/>
</dbReference>
<dbReference type="InterPro" id="IPR025159">
    <property type="entry name" value="AbiEi_N"/>
</dbReference>
<protein>
    <recommendedName>
        <fullName evidence="1">AbiEi antitoxin N-terminal domain-containing protein</fullName>
    </recommendedName>
</protein>
<reference evidence="2" key="1">
    <citation type="journal article" date="2014" name="Int. J. Syst. Evol. Microbiol.">
        <title>Complete genome of a new Firmicutes species belonging to the dominant human colonic microbiota ('Ruminococcus bicirculans') reveals two chromosomes and a selective capacity to utilize plant glucans.</title>
        <authorList>
            <consortium name="NISC Comparative Sequencing Program"/>
            <person name="Wegmann U."/>
            <person name="Louis P."/>
            <person name="Goesmann A."/>
            <person name="Henrissat B."/>
            <person name="Duncan S.H."/>
            <person name="Flint H.J."/>
        </authorList>
    </citation>
    <scope>NUCLEOTIDE SEQUENCE</scope>
    <source>
        <strain evidence="2">NBRC 108219</strain>
    </source>
</reference>
<dbReference type="Gene3D" id="3.40.50.300">
    <property type="entry name" value="P-loop containing nucleotide triphosphate hydrolases"/>
    <property type="match status" value="1"/>
</dbReference>
<comment type="caution">
    <text evidence="2">The sequence shown here is derived from an EMBL/GenBank/DDBJ whole genome shotgun (WGS) entry which is preliminary data.</text>
</comment>
<evidence type="ECO:0000313" key="2">
    <source>
        <dbReference type="EMBL" id="GLQ22934.1"/>
    </source>
</evidence>
<sequence length="356" mass="39170">MTDTNLDPLESVPTNPDYDGAVTVMPGVELEDGVAFKQPTNIGELMATKFPPLRWVVPDLIPEGLTLLAGPPKIGKSWLTFDLALAVATGGECLGKDVRRGSVLLLALEDNGRRIQDRMQKVLPYHDQQNWDSIGENLQIYDTGSWNSMHRIDSGAMKVFEAWRHAADNPRLVIVDVLQKIRPPARSQQSEYDAVYKAMHELHRWASLYRISVIVIHHTKKGGSTTSDPFEAVSGTMGLTASADTTVILSHDPSGDFDGVFYGRGRDLPEFEEPLTFSGSVWTHITGTDALRLSEERRQVVDVIAAGPQSGVGAQDIADQLSKSRNAVDVLLTKMTKANEVRRIGRGVYALPKETQ</sequence>
<dbReference type="InterPro" id="IPR027417">
    <property type="entry name" value="P-loop_NTPase"/>
</dbReference>
<evidence type="ECO:0000259" key="1">
    <source>
        <dbReference type="Pfam" id="PF13338"/>
    </source>
</evidence>